<reference evidence="2 3" key="1">
    <citation type="submission" date="2024-09" db="EMBL/GenBank/DDBJ databases">
        <title>Description of Labrys sedimenti sp. nov., isolated from a diclofenac-degrading enrichment culture, and genome-based reclassification of Labrys portucalensis as a later heterotypic synonym of Labrys neptuniae.</title>
        <authorList>
            <person name="Tancsics A."/>
            <person name="Csepanyi A."/>
        </authorList>
    </citation>
    <scope>NUCLEOTIDE SEQUENCE [LARGE SCALE GENOMIC DNA]</scope>
    <source>
        <strain evidence="2 3">LMG 23412</strain>
    </source>
</reference>
<dbReference type="InterPro" id="IPR011049">
    <property type="entry name" value="Serralysin-like_metalloprot_C"/>
</dbReference>
<feature type="domain" description="Trimeric autotransporter adhesin YadA-like stalk" evidence="1">
    <location>
        <begin position="710"/>
        <end position="749"/>
    </location>
</feature>
<feature type="domain" description="Trimeric autotransporter adhesin YadA-like stalk" evidence="1">
    <location>
        <begin position="1126"/>
        <end position="1157"/>
    </location>
</feature>
<protein>
    <submittedName>
        <fullName evidence="2">Beta strand repeat-containing protein</fullName>
    </submittedName>
</protein>
<feature type="domain" description="Trimeric autotransporter adhesin YadA-like stalk" evidence="1">
    <location>
        <begin position="587"/>
        <end position="630"/>
    </location>
</feature>
<dbReference type="EMBL" id="JBHGPK010000090">
    <property type="protein sequence ID" value="MFC2255146.1"/>
    <property type="molecule type" value="Genomic_DNA"/>
</dbReference>
<evidence type="ECO:0000313" key="3">
    <source>
        <dbReference type="Proteomes" id="UP001595190"/>
    </source>
</evidence>
<dbReference type="Proteomes" id="UP001595190">
    <property type="component" value="Unassembled WGS sequence"/>
</dbReference>
<feature type="domain" description="Trimeric autotransporter adhesin YadA-like stalk" evidence="1">
    <location>
        <begin position="477"/>
        <end position="516"/>
    </location>
</feature>
<feature type="non-terminal residue" evidence="2">
    <location>
        <position position="1158"/>
    </location>
</feature>
<gene>
    <name evidence="2" type="ORF">ACETRX_36900</name>
</gene>
<dbReference type="Gene3D" id="2.150.10.10">
    <property type="entry name" value="Serralysin-like metalloprotease, C-terminal"/>
    <property type="match status" value="4"/>
</dbReference>
<name>A0ABV6ZSJ1_9HYPH</name>
<feature type="domain" description="Trimeric autotransporter adhesin YadA-like stalk" evidence="1">
    <location>
        <begin position="362"/>
        <end position="404"/>
    </location>
</feature>
<evidence type="ECO:0000259" key="1">
    <source>
        <dbReference type="Pfam" id="PF05662"/>
    </source>
</evidence>
<feature type="domain" description="Trimeric autotransporter adhesin YadA-like stalk" evidence="1">
    <location>
        <begin position="956"/>
        <end position="999"/>
    </location>
</feature>
<dbReference type="RefSeq" id="WP_394315708.1">
    <property type="nucleotide sequence ID" value="NZ_JBHGPK010000090.1"/>
</dbReference>
<organism evidence="2 3">
    <name type="scientific">Labrys neptuniae</name>
    <dbReference type="NCBI Taxonomy" id="376174"/>
    <lineage>
        <taxon>Bacteria</taxon>
        <taxon>Pseudomonadati</taxon>
        <taxon>Pseudomonadota</taxon>
        <taxon>Alphaproteobacteria</taxon>
        <taxon>Hyphomicrobiales</taxon>
        <taxon>Xanthobacteraceae</taxon>
        <taxon>Labrys</taxon>
    </lineage>
</organism>
<feature type="domain" description="Trimeric autotransporter adhesin YadA-like stalk" evidence="1">
    <location>
        <begin position="239"/>
        <end position="278"/>
    </location>
</feature>
<feature type="domain" description="Trimeric autotransporter adhesin YadA-like stalk" evidence="1">
    <location>
        <begin position="117"/>
        <end position="159"/>
    </location>
</feature>
<sequence length="1158" mass="112262">LFATNQAVNAIGTSVTTIGNNVNNLGNSAASTLGGGTTYNPATGTLSGFSQTINPVSNTGAVGAAAAQTTVAGALNQLNTNTSNLANIAVKYDAPGGSKITLGATGGAGAPAGGVTITNLANGAVTAASTDVVNGSQLFAVQQTANKGWNANTAAVAGSTGTVSGSALTNIAPGGTVTYQAGNNIAITQTGNAIAIATSMTPTFTSVTAGNSKLDTTGLTITGGPSVTTAGINAASKAITNVAAGTNATDAVNLSQLNTVATSVTNLGNNVNNLGNSAASTIGGGTTFNTATGTLSGFSQGIKAVDAKGNAAAAATNYTTVAGALTQLDTNTTNLANAAVKYDDPAVKNKITLGNAGTPVTITNVANGALTTTSTDAVNGSQLLAVQQTANKGWNLSTNKGTTTSNIAPGGTVDLNNSDGNVVITQSGPNATFNLASNLAIASSVTVGNSKLDTTGLTITGGPSVTTAGINAAGKAITSVAAGTNATDAVNLSQLNTVATSVTNLGNNVNNLGNSTASNLGGGSTYNPATGTVSAPSYNIGGTTYNNVGNAFNAVNTSVTALQTDALQWNKTLGAYDASHGSGSPQKITNVANGAVTSTSTDAVTGQQLFAVQQTANKGWNANTAAVAGSTGTVSGSALTNIAPGGTVTYQAGNNIAITQTGNAIAIATSMTPTFTSVTTGNSKLDTTGLTITGGPSVTSAGINAASKAITNVAAGTNATDAVNLSQLNTVSTSVTNLGNNVNNLGNSTASTIGGGTTFNTATGTLSGFSQGIKAVDAKGNAAAATTNYTTVAGALTQLDTNTTNLANAAVKYDDPAMKDRITLGNAGTPVTIGNVANGVAATDAVNVSQLDAVSQTANKGWNLSTNKGSSTSNIAPGGTVDLSNTDGNVVIGQSGPNATFDLASNVKIANSLSVGAVTIDTTSVVVGASKLDATGLMITGGPSVTTAGVDAGGKKITNVANGDVTATSTDAVNGSQLFAVVGNATANAVQYDDATKTKITLGGAGATQPTQITNLANGAVAAGSTDAVNGSQLYDVQQTANKGWNLTANGANSSNVGPGSTVDLNNTDGNLAITKTGNAVTFNLSKDVTVDSVTAGNSKLDTSGLTIAGGPSVTTAGIDAGNKAITNVAAGTNATDAVNLSQLNSVSTSVTNLGNNV</sequence>
<dbReference type="Gene3D" id="6.10.250.2040">
    <property type="match status" value="1"/>
</dbReference>
<feature type="domain" description="Trimeric autotransporter adhesin YadA-like stalk" evidence="1">
    <location>
        <begin position="1012"/>
        <end position="1056"/>
    </location>
</feature>
<accession>A0ABV6ZSJ1</accession>
<dbReference type="Gene3D" id="6.10.250.2030">
    <property type="match status" value="1"/>
</dbReference>
<dbReference type="Gene3D" id="6.20.50.100">
    <property type="match status" value="5"/>
</dbReference>
<feature type="domain" description="Trimeric autotransporter adhesin YadA-like stalk" evidence="1">
    <location>
        <begin position="833"/>
        <end position="872"/>
    </location>
</feature>
<feature type="non-terminal residue" evidence="2">
    <location>
        <position position="1"/>
    </location>
</feature>
<dbReference type="Gene3D" id="6.10.250.2120">
    <property type="match status" value="3"/>
</dbReference>
<dbReference type="InterPro" id="IPR008635">
    <property type="entry name" value="Coiled_stalk_dom"/>
</dbReference>
<proteinExistence type="predicted"/>
<dbReference type="Gene3D" id="2.20.70.140">
    <property type="match status" value="5"/>
</dbReference>
<comment type="caution">
    <text evidence="2">The sequence shown here is derived from an EMBL/GenBank/DDBJ whole genome shotgun (WGS) entry which is preliminary data.</text>
</comment>
<evidence type="ECO:0000313" key="2">
    <source>
        <dbReference type="EMBL" id="MFC2255146.1"/>
    </source>
</evidence>
<dbReference type="SUPFAM" id="SSF101967">
    <property type="entry name" value="Adhesin YadA, collagen-binding domain"/>
    <property type="match status" value="7"/>
</dbReference>
<dbReference type="Pfam" id="PF05662">
    <property type="entry name" value="YadA_stalk"/>
    <property type="match status" value="10"/>
</dbReference>